<dbReference type="AlphaFoldDB" id="A0A828SQP4"/>
<dbReference type="InterPro" id="IPR050857">
    <property type="entry name" value="D-2-hydroxyacid_DH"/>
</dbReference>
<dbReference type="PROSITE" id="PS00670">
    <property type="entry name" value="D_2_HYDROXYACID_DH_2"/>
    <property type="match status" value="1"/>
</dbReference>
<evidence type="ECO:0000313" key="7">
    <source>
        <dbReference type="EMBL" id="EGJ67068.1"/>
    </source>
</evidence>
<comment type="caution">
    <text evidence="7">The sequence shown here is derived from an EMBL/GenBank/DDBJ whole genome shotgun (WGS) entry which is preliminary data.</text>
</comment>
<dbReference type="InterPro" id="IPR006140">
    <property type="entry name" value="D-isomer_DH_NAD-bd"/>
</dbReference>
<dbReference type="Proteomes" id="UP000003204">
    <property type="component" value="Unassembled WGS sequence"/>
</dbReference>
<keyword evidence="3" id="KW-0520">NAD</keyword>
<evidence type="ECO:0000259" key="5">
    <source>
        <dbReference type="Pfam" id="PF00389"/>
    </source>
</evidence>
<evidence type="ECO:0000259" key="6">
    <source>
        <dbReference type="Pfam" id="PF02826"/>
    </source>
</evidence>
<dbReference type="PANTHER" id="PTHR42789:SF1">
    <property type="entry name" value="D-ISOMER SPECIFIC 2-HYDROXYACID DEHYDROGENASE FAMILY PROTEIN (AFU_ORTHOLOGUE AFUA_6G10090)"/>
    <property type="match status" value="1"/>
</dbReference>
<evidence type="ECO:0000256" key="4">
    <source>
        <dbReference type="RuleBase" id="RU003719"/>
    </source>
</evidence>
<dbReference type="InterPro" id="IPR029753">
    <property type="entry name" value="D-isomer_DH_CS"/>
</dbReference>
<name>A0A828SQP4_ACIBA</name>
<dbReference type="SUPFAM" id="SSF51735">
    <property type="entry name" value="NAD(P)-binding Rossmann-fold domains"/>
    <property type="match status" value="1"/>
</dbReference>
<evidence type="ECO:0000256" key="2">
    <source>
        <dbReference type="ARBA" id="ARBA00023002"/>
    </source>
</evidence>
<evidence type="ECO:0000313" key="8">
    <source>
        <dbReference type="Proteomes" id="UP000003204"/>
    </source>
</evidence>
<accession>A0A828SQP4</accession>
<dbReference type="EMBL" id="ACYS02000175">
    <property type="protein sequence ID" value="EGJ67068.1"/>
    <property type="molecule type" value="Genomic_DNA"/>
</dbReference>
<dbReference type="Gene3D" id="3.40.50.720">
    <property type="entry name" value="NAD(P)-binding Rossmann-like Domain"/>
    <property type="match status" value="2"/>
</dbReference>
<dbReference type="Pfam" id="PF02826">
    <property type="entry name" value="2-Hacid_dh_C"/>
    <property type="match status" value="1"/>
</dbReference>
<comment type="similarity">
    <text evidence="1 4">Belongs to the D-isomer specific 2-hydroxyacid dehydrogenase family.</text>
</comment>
<feature type="domain" description="D-isomer specific 2-hydroxyacid dehydrogenase catalytic" evidence="5">
    <location>
        <begin position="30"/>
        <end position="321"/>
    </location>
</feature>
<keyword evidence="2 4" id="KW-0560">Oxidoreductase</keyword>
<dbReference type="Pfam" id="PF00389">
    <property type="entry name" value="2-Hacid_dh"/>
    <property type="match status" value="1"/>
</dbReference>
<dbReference type="InterPro" id="IPR006139">
    <property type="entry name" value="D-isomer_2_OHA_DH_cat_dom"/>
</dbReference>
<proteinExistence type="inferred from homology"/>
<dbReference type="CDD" id="cd12173">
    <property type="entry name" value="PGDH_4"/>
    <property type="match status" value="1"/>
</dbReference>
<dbReference type="SUPFAM" id="SSF52283">
    <property type="entry name" value="Formate/glycerate dehydrogenase catalytic domain-like"/>
    <property type="match status" value="1"/>
</dbReference>
<dbReference type="GO" id="GO:0016616">
    <property type="term" value="F:oxidoreductase activity, acting on the CH-OH group of donors, NAD or NADP as acceptor"/>
    <property type="evidence" value="ECO:0007669"/>
    <property type="project" value="InterPro"/>
</dbReference>
<dbReference type="PROSITE" id="PS00671">
    <property type="entry name" value="D_2_HYDROXYACID_DH_3"/>
    <property type="match status" value="1"/>
</dbReference>
<dbReference type="GO" id="GO:0051287">
    <property type="term" value="F:NAD binding"/>
    <property type="evidence" value="ECO:0007669"/>
    <property type="project" value="InterPro"/>
</dbReference>
<evidence type="ECO:0000256" key="1">
    <source>
        <dbReference type="ARBA" id="ARBA00005854"/>
    </source>
</evidence>
<feature type="domain" description="D-isomer specific 2-hydroxyacid dehydrogenase NAD-binding" evidence="6">
    <location>
        <begin position="121"/>
        <end position="296"/>
    </location>
</feature>
<gene>
    <name evidence="7" type="ORF">HMPREF0022_03213</name>
</gene>
<sequence length="336" mass="37256">MLKILKWSAVKMKRKVLITGPTLTSDALLYAQSHDIQLIPTEPYMAKDKMEKLIHDEQPDAIIVRTGKLSRDMIFASDNLKVIAKHGVGFDTIDTQAAAERKIPVTIAVGANAQSVAEHAFALMFNVARQVTWLDQRIREGHWDKASANGVELYGKTLGLIGLGAIGSILMKLVAPLNMKVKVYDPFLQNLPELDYVEQEHDFEKLIETSDIISLHCPLTAENKHLFSHSQFEKMKSSSILINTARGELIDQAALVDALKNNKIAGAGLDTFSSEPPEKDNPLWELPNLVVTPHIGANTTDSRNRVGLLALEQIMSIWNGQLLNPRAIANWKLLNS</sequence>
<dbReference type="PANTHER" id="PTHR42789">
    <property type="entry name" value="D-ISOMER SPECIFIC 2-HYDROXYACID DEHYDROGENASE FAMILY PROTEIN (AFU_ORTHOLOGUE AFUA_6G10090)"/>
    <property type="match status" value="1"/>
</dbReference>
<dbReference type="InterPro" id="IPR036291">
    <property type="entry name" value="NAD(P)-bd_dom_sf"/>
</dbReference>
<reference evidence="7 8" key="1">
    <citation type="submission" date="2011-04" db="EMBL/GenBank/DDBJ databases">
        <authorList>
            <person name="Weinstock G."/>
            <person name="Sodergren E."/>
            <person name="Clifton S."/>
            <person name="Fulton L."/>
            <person name="Fulton B."/>
            <person name="Courtney L."/>
            <person name="Fronick C."/>
            <person name="Harrison M."/>
            <person name="Strong C."/>
            <person name="Farmer C."/>
            <person name="Delahaunty K."/>
            <person name="Markovic C."/>
            <person name="Hall O."/>
            <person name="Minx P."/>
            <person name="Tomlinson C."/>
            <person name="Mitreva M."/>
            <person name="Hou S."/>
            <person name="Chen J."/>
            <person name="Wollam A."/>
            <person name="Pepin K.H."/>
            <person name="Johnson M."/>
            <person name="Bhonagiri V."/>
            <person name="Zhang X."/>
            <person name="Suruliraj S."/>
            <person name="Warren W."/>
            <person name="Chinwalla A."/>
            <person name="Mardis E.R."/>
            <person name="Wilson R.K."/>
        </authorList>
    </citation>
    <scope>NUCLEOTIDE SEQUENCE [LARGE SCALE GENOMIC DNA]</scope>
    <source>
        <strain evidence="7 8">6014059</strain>
    </source>
</reference>
<organism evidence="7 8">
    <name type="scientific">Acinetobacter baumannii 6014059</name>
    <dbReference type="NCBI Taxonomy" id="525242"/>
    <lineage>
        <taxon>Bacteria</taxon>
        <taxon>Pseudomonadati</taxon>
        <taxon>Pseudomonadota</taxon>
        <taxon>Gammaproteobacteria</taxon>
        <taxon>Moraxellales</taxon>
        <taxon>Moraxellaceae</taxon>
        <taxon>Acinetobacter</taxon>
        <taxon>Acinetobacter calcoaceticus/baumannii complex</taxon>
    </lineage>
</organism>
<protein>
    <submittedName>
        <fullName evidence="7">4-phosphoerythronate dehydrogenase</fullName>
    </submittedName>
</protein>
<evidence type="ECO:0000256" key="3">
    <source>
        <dbReference type="ARBA" id="ARBA00023027"/>
    </source>
</evidence>
<dbReference type="FunFam" id="3.40.50.720:FF:000203">
    <property type="entry name" value="D-3-phosphoglycerate dehydrogenase (SerA)"/>
    <property type="match status" value="1"/>
</dbReference>